<keyword evidence="7" id="KW-0611">Plant defense</keyword>
<evidence type="ECO:0000256" key="2">
    <source>
        <dbReference type="ARBA" id="ARBA00006722"/>
    </source>
</evidence>
<protein>
    <submittedName>
        <fullName evidence="8">Uncharacterized protein</fullName>
    </submittedName>
</protein>
<dbReference type="GO" id="GO:0031640">
    <property type="term" value="P:killing of cells of another organism"/>
    <property type="evidence" value="ECO:0007669"/>
    <property type="project" value="UniProtKB-KW"/>
</dbReference>
<keyword evidence="6" id="KW-0732">Signal</keyword>
<dbReference type="GO" id="GO:0005576">
    <property type="term" value="C:extracellular region"/>
    <property type="evidence" value="ECO:0007669"/>
    <property type="project" value="UniProtKB-SubCell"/>
</dbReference>
<comment type="subcellular location">
    <subcellularLocation>
        <location evidence="1">Secreted</location>
    </subcellularLocation>
</comment>
<proteinExistence type="inferred from homology"/>
<evidence type="ECO:0000256" key="1">
    <source>
        <dbReference type="ARBA" id="ARBA00004613"/>
    </source>
</evidence>
<dbReference type="SMR" id="V7CL78"/>
<dbReference type="GO" id="GO:0050832">
    <property type="term" value="P:defense response to fungus"/>
    <property type="evidence" value="ECO:0007669"/>
    <property type="project" value="UniProtKB-KW"/>
</dbReference>
<gene>
    <name evidence="8" type="ORF">PHAVU_002G125800g</name>
</gene>
<dbReference type="AlphaFoldDB" id="V7CL78"/>
<dbReference type="Proteomes" id="UP000000226">
    <property type="component" value="Chromosome 2"/>
</dbReference>
<evidence type="ECO:0000256" key="6">
    <source>
        <dbReference type="ARBA" id="ARBA00022729"/>
    </source>
</evidence>
<comment type="similarity">
    <text evidence="2">Belongs to the DEFL family.</text>
</comment>
<evidence type="ECO:0000256" key="4">
    <source>
        <dbReference type="ARBA" id="ARBA00022529"/>
    </source>
</evidence>
<dbReference type="InterPro" id="IPR022618">
    <property type="entry name" value="Defensin-like_20-28"/>
</dbReference>
<dbReference type="EMBL" id="CM002289">
    <property type="protein sequence ID" value="ESW30113.1"/>
    <property type="molecule type" value="Genomic_DNA"/>
</dbReference>
<evidence type="ECO:0000313" key="9">
    <source>
        <dbReference type="Proteomes" id="UP000000226"/>
    </source>
</evidence>
<dbReference type="OrthoDB" id="1433686at2759"/>
<reference evidence="9" key="1">
    <citation type="journal article" date="2014" name="Nat. Genet.">
        <title>A reference genome for common bean and genome-wide analysis of dual domestications.</title>
        <authorList>
            <person name="Schmutz J."/>
            <person name="McClean P.E."/>
            <person name="Mamidi S."/>
            <person name="Wu G.A."/>
            <person name="Cannon S.B."/>
            <person name="Grimwood J."/>
            <person name="Jenkins J."/>
            <person name="Shu S."/>
            <person name="Song Q."/>
            <person name="Chavarro C."/>
            <person name="Torres-Torres M."/>
            <person name="Geffroy V."/>
            <person name="Moghaddam S.M."/>
            <person name="Gao D."/>
            <person name="Abernathy B."/>
            <person name="Barry K."/>
            <person name="Blair M."/>
            <person name="Brick M.A."/>
            <person name="Chovatia M."/>
            <person name="Gepts P."/>
            <person name="Goodstein D.M."/>
            <person name="Gonzales M."/>
            <person name="Hellsten U."/>
            <person name="Hyten D.L."/>
            <person name="Jia G."/>
            <person name="Kelly J.D."/>
            <person name="Kudrna D."/>
            <person name="Lee R."/>
            <person name="Richard M.M."/>
            <person name="Miklas P.N."/>
            <person name="Osorno J.M."/>
            <person name="Rodrigues J."/>
            <person name="Thareau V."/>
            <person name="Urrea C.A."/>
            <person name="Wang M."/>
            <person name="Yu Y."/>
            <person name="Zhang M."/>
            <person name="Wing R.A."/>
            <person name="Cregan P.B."/>
            <person name="Rokhsar D.S."/>
            <person name="Jackson S.A."/>
        </authorList>
    </citation>
    <scope>NUCLEOTIDE SEQUENCE [LARGE SCALE GENOMIC DNA]</scope>
    <source>
        <strain evidence="9">cv. G19833</strain>
    </source>
</reference>
<name>V7CL78_PHAVU</name>
<keyword evidence="5" id="KW-0295">Fungicide</keyword>
<organism evidence="8 9">
    <name type="scientific">Phaseolus vulgaris</name>
    <name type="common">Kidney bean</name>
    <name type="synonym">French bean</name>
    <dbReference type="NCBI Taxonomy" id="3885"/>
    <lineage>
        <taxon>Eukaryota</taxon>
        <taxon>Viridiplantae</taxon>
        <taxon>Streptophyta</taxon>
        <taxon>Embryophyta</taxon>
        <taxon>Tracheophyta</taxon>
        <taxon>Spermatophyta</taxon>
        <taxon>Magnoliopsida</taxon>
        <taxon>eudicotyledons</taxon>
        <taxon>Gunneridae</taxon>
        <taxon>Pentapetalae</taxon>
        <taxon>rosids</taxon>
        <taxon>fabids</taxon>
        <taxon>Fabales</taxon>
        <taxon>Fabaceae</taxon>
        <taxon>Papilionoideae</taxon>
        <taxon>50 kb inversion clade</taxon>
        <taxon>NPAAA clade</taxon>
        <taxon>indigoferoid/millettioid clade</taxon>
        <taxon>Phaseoleae</taxon>
        <taxon>Phaseolus</taxon>
    </lineage>
</organism>
<evidence type="ECO:0000313" key="8">
    <source>
        <dbReference type="EMBL" id="ESW30113.1"/>
    </source>
</evidence>
<evidence type="ECO:0000256" key="3">
    <source>
        <dbReference type="ARBA" id="ARBA00022525"/>
    </source>
</evidence>
<keyword evidence="9" id="KW-1185">Reference proteome</keyword>
<accession>V7CL78</accession>
<evidence type="ECO:0000256" key="5">
    <source>
        <dbReference type="ARBA" id="ARBA00022577"/>
    </source>
</evidence>
<sequence length="79" mass="8851">MAIAAKTRFPLLACILKLRNFGSNLCCYRLHALTISDSVKRTQDDKHCNSLCLNHPCGKGGRCKVFGHKNPSHFCHCFC</sequence>
<dbReference type="Gramene" id="ESW30113">
    <property type="protein sequence ID" value="ESW30113"/>
    <property type="gene ID" value="PHAVU_002G125800g"/>
</dbReference>
<keyword evidence="4" id="KW-0929">Antimicrobial</keyword>
<keyword evidence="3" id="KW-0964">Secreted</keyword>
<dbReference type="Pfam" id="PF10868">
    <property type="entry name" value="Defensin_like"/>
    <property type="match status" value="1"/>
</dbReference>
<evidence type="ECO:0000256" key="7">
    <source>
        <dbReference type="ARBA" id="ARBA00022821"/>
    </source>
</evidence>